<keyword evidence="6" id="KW-0378">Hydrolase</keyword>
<sequence>MTPTLEDILELVESVAPAHLSEPWDNPGLQVGDRSKRVQKILLALDPTLRAIQAAVRLQAQLLFTHHPLIFKPVSQLDPADYPGNVVFLAIRSDVAVVCAHTNLDSAAGGINDCLASILGLTDVTVLQEAPGNPGAGLGRLGSLERPITLGGMAETIKERLQTPSLRVIGPMEKRIERVAVVGGSGSDLAELAFRKGADLLVTGDVSHHKALDAAALGLAMIDAGHYATERAALHAFKDSLEAVFERRRWNTVIIWDSEEENPSRPV</sequence>
<dbReference type="GO" id="GO:0005737">
    <property type="term" value="C:cytoplasm"/>
    <property type="evidence" value="ECO:0007669"/>
    <property type="project" value="TreeGrafter"/>
</dbReference>
<accession>A0A653A159</accession>
<dbReference type="FunFam" id="3.40.1390.30:FF:000001">
    <property type="entry name" value="GTP cyclohydrolase 1 type 2"/>
    <property type="match status" value="1"/>
</dbReference>
<dbReference type="GO" id="GO:0046872">
    <property type="term" value="F:metal ion binding"/>
    <property type="evidence" value="ECO:0007669"/>
    <property type="project" value="UniProtKB-KW"/>
</dbReference>
<dbReference type="SUPFAM" id="SSF102705">
    <property type="entry name" value="NIF3 (NGG1p interacting factor 3)-like"/>
    <property type="match status" value="1"/>
</dbReference>
<dbReference type="PANTHER" id="PTHR13799">
    <property type="entry name" value="NGG1 INTERACTING FACTOR 3"/>
    <property type="match status" value="1"/>
</dbReference>
<dbReference type="AlphaFoldDB" id="A0A653A159"/>
<organism evidence="6">
    <name type="scientific">Uncultured Desulfatiglans sp</name>
    <dbReference type="NCBI Taxonomy" id="1748965"/>
    <lineage>
        <taxon>Bacteria</taxon>
        <taxon>Pseudomonadati</taxon>
        <taxon>Thermodesulfobacteriota</taxon>
        <taxon>Desulfobacteria</taxon>
        <taxon>Desulfatiglandales</taxon>
        <taxon>Desulfatiglandaceae</taxon>
        <taxon>Desulfatiglans</taxon>
        <taxon>environmental samples</taxon>
    </lineage>
</organism>
<gene>
    <name evidence="6" type="ORF">TRIP_B170083</name>
</gene>
<comment type="subunit">
    <text evidence="2">Homohexamer.</text>
</comment>
<feature type="binding site" evidence="5">
    <location>
        <position position="226"/>
    </location>
    <ligand>
        <name>a divalent metal cation</name>
        <dbReference type="ChEBI" id="CHEBI:60240"/>
        <label>1</label>
    </ligand>
</feature>
<feature type="binding site" evidence="5">
    <location>
        <position position="105"/>
    </location>
    <ligand>
        <name>a divalent metal cation</name>
        <dbReference type="ChEBI" id="CHEBI:60240"/>
        <label>1</label>
    </ligand>
</feature>
<protein>
    <recommendedName>
        <fullName evidence="3">GTP cyclohydrolase 1 type 2 homolog</fullName>
    </recommendedName>
</protein>
<dbReference type="Pfam" id="PF01784">
    <property type="entry name" value="DUF34_NIF3"/>
    <property type="match status" value="1"/>
</dbReference>
<evidence type="ECO:0000256" key="5">
    <source>
        <dbReference type="PIRSR" id="PIRSR602678-1"/>
    </source>
</evidence>
<proteinExistence type="inferred from homology"/>
<dbReference type="InterPro" id="IPR002678">
    <property type="entry name" value="DUF34/NIF3"/>
</dbReference>
<dbReference type="Gene3D" id="3.40.1390.30">
    <property type="entry name" value="NIF3 (NGG1p interacting factor 3)-like"/>
    <property type="match status" value="2"/>
</dbReference>
<evidence type="ECO:0000256" key="4">
    <source>
        <dbReference type="ARBA" id="ARBA00022723"/>
    </source>
</evidence>
<feature type="binding site" evidence="5">
    <location>
        <position position="67"/>
    </location>
    <ligand>
        <name>a divalent metal cation</name>
        <dbReference type="ChEBI" id="CHEBI:60240"/>
        <label>1</label>
    </ligand>
</feature>
<dbReference type="GO" id="GO:0016787">
    <property type="term" value="F:hydrolase activity"/>
    <property type="evidence" value="ECO:0007669"/>
    <property type="project" value="UniProtKB-KW"/>
</dbReference>
<feature type="binding site" evidence="5">
    <location>
        <position position="66"/>
    </location>
    <ligand>
        <name>a divalent metal cation</name>
        <dbReference type="ChEBI" id="CHEBI:60240"/>
        <label>1</label>
    </ligand>
</feature>
<dbReference type="EMBL" id="UPXX01000009">
    <property type="protein sequence ID" value="VBB41781.1"/>
    <property type="molecule type" value="Genomic_DNA"/>
</dbReference>
<evidence type="ECO:0000256" key="3">
    <source>
        <dbReference type="ARBA" id="ARBA00022112"/>
    </source>
</evidence>
<dbReference type="NCBIfam" id="TIGR00486">
    <property type="entry name" value="YbgI_SA1388"/>
    <property type="match status" value="1"/>
</dbReference>
<keyword evidence="4 5" id="KW-0479">Metal-binding</keyword>
<comment type="similarity">
    <text evidence="1">Belongs to the GTP cyclohydrolase I type 2/NIF3 family.</text>
</comment>
<reference evidence="6" key="1">
    <citation type="submission" date="2018-07" db="EMBL/GenBank/DDBJ databases">
        <authorList>
            <consortium name="Genoscope - CEA"/>
            <person name="William W."/>
        </authorList>
    </citation>
    <scope>NUCLEOTIDE SEQUENCE</scope>
    <source>
        <strain evidence="6">IK1</strain>
    </source>
</reference>
<name>A0A653A159_UNCDX</name>
<dbReference type="PANTHER" id="PTHR13799:SF14">
    <property type="entry name" value="GTP CYCLOHYDROLASE 1 TYPE 2 HOMOLOG"/>
    <property type="match status" value="1"/>
</dbReference>
<dbReference type="InterPro" id="IPR036069">
    <property type="entry name" value="DUF34/NIF3_sf"/>
</dbReference>
<evidence type="ECO:0000256" key="1">
    <source>
        <dbReference type="ARBA" id="ARBA00006964"/>
    </source>
</evidence>
<evidence type="ECO:0000313" key="6">
    <source>
        <dbReference type="EMBL" id="VBB41781.1"/>
    </source>
</evidence>
<feature type="binding site" evidence="5">
    <location>
        <position position="230"/>
    </location>
    <ligand>
        <name>a divalent metal cation</name>
        <dbReference type="ChEBI" id="CHEBI:60240"/>
        <label>1</label>
    </ligand>
</feature>
<evidence type="ECO:0000256" key="2">
    <source>
        <dbReference type="ARBA" id="ARBA00011643"/>
    </source>
</evidence>